<dbReference type="PANTHER" id="PTHR43369:SF2">
    <property type="entry name" value="PHOSPHORIBOSYLGLYCINAMIDE FORMYLTRANSFERASE"/>
    <property type="match status" value="1"/>
</dbReference>
<dbReference type="CDD" id="cd08645">
    <property type="entry name" value="FMT_core_GART"/>
    <property type="match status" value="1"/>
</dbReference>
<comment type="catalytic activity">
    <reaction evidence="5 6">
        <text>N(1)-(5-phospho-beta-D-ribosyl)glycinamide + (6R)-10-formyltetrahydrofolate = N(2)-formyl-N(1)-(5-phospho-beta-D-ribosyl)glycinamide + (6S)-5,6,7,8-tetrahydrofolate + H(+)</text>
        <dbReference type="Rhea" id="RHEA:15053"/>
        <dbReference type="ChEBI" id="CHEBI:15378"/>
        <dbReference type="ChEBI" id="CHEBI:57453"/>
        <dbReference type="ChEBI" id="CHEBI:143788"/>
        <dbReference type="ChEBI" id="CHEBI:147286"/>
        <dbReference type="ChEBI" id="CHEBI:195366"/>
        <dbReference type="EC" id="2.1.2.2"/>
    </reaction>
</comment>
<dbReference type="EMBL" id="CP019609">
    <property type="protein sequence ID" value="AQP53265.1"/>
    <property type="molecule type" value="Genomic_DNA"/>
</dbReference>
<evidence type="ECO:0000256" key="6">
    <source>
        <dbReference type="HAMAP-Rule" id="MF_01930"/>
    </source>
</evidence>
<evidence type="ECO:0000256" key="4">
    <source>
        <dbReference type="ARBA" id="ARBA00038440"/>
    </source>
</evidence>
<protein>
    <recommendedName>
        <fullName evidence="6">Phosphoribosylglycinamide formyltransferase</fullName>
        <ecNumber evidence="6">2.1.2.2</ecNumber>
    </recommendedName>
    <alternativeName>
        <fullName evidence="6">5'-phosphoribosylglycinamide transformylase</fullName>
    </alternativeName>
    <alternativeName>
        <fullName evidence="6">GAR transformylase</fullName>
        <shortName evidence="6">GART</shortName>
    </alternativeName>
</protein>
<dbReference type="InterPro" id="IPR004607">
    <property type="entry name" value="GART"/>
</dbReference>
<dbReference type="PROSITE" id="PS00373">
    <property type="entry name" value="GART"/>
    <property type="match status" value="1"/>
</dbReference>
<dbReference type="OrthoDB" id="9806170at2"/>
<organism evidence="7 8">
    <name type="scientific">Vagococcus penaei</name>
    <dbReference type="NCBI Taxonomy" id="633807"/>
    <lineage>
        <taxon>Bacteria</taxon>
        <taxon>Bacillati</taxon>
        <taxon>Bacillota</taxon>
        <taxon>Bacilli</taxon>
        <taxon>Lactobacillales</taxon>
        <taxon>Enterococcaceae</taxon>
        <taxon>Vagococcus</taxon>
    </lineage>
</organism>
<dbReference type="Pfam" id="PF00551">
    <property type="entry name" value="Formyl_trans_N"/>
    <property type="match status" value="1"/>
</dbReference>
<dbReference type="PANTHER" id="PTHR43369">
    <property type="entry name" value="PHOSPHORIBOSYLGLYCINAMIDE FORMYLTRANSFERASE"/>
    <property type="match status" value="1"/>
</dbReference>
<feature type="binding site" evidence="6">
    <location>
        <position position="64"/>
    </location>
    <ligand>
        <name>(6R)-10-formyltetrahydrofolate</name>
        <dbReference type="ChEBI" id="CHEBI:195366"/>
    </ligand>
</feature>
<dbReference type="AlphaFoldDB" id="A0A1Q2D4R4"/>
<evidence type="ECO:0000256" key="5">
    <source>
        <dbReference type="ARBA" id="ARBA00047664"/>
    </source>
</evidence>
<feature type="binding site" evidence="6">
    <location>
        <begin position="89"/>
        <end position="92"/>
    </location>
    <ligand>
        <name>(6R)-10-formyltetrahydrofolate</name>
        <dbReference type="ChEBI" id="CHEBI:195366"/>
    </ligand>
</feature>
<feature type="binding site" evidence="6">
    <location>
        <begin position="11"/>
        <end position="13"/>
    </location>
    <ligand>
        <name>N(1)-(5-phospho-beta-D-ribosyl)glycinamide</name>
        <dbReference type="ChEBI" id="CHEBI:143788"/>
    </ligand>
</feature>
<dbReference type="InterPro" id="IPR001555">
    <property type="entry name" value="GART_AS"/>
</dbReference>
<name>A0A1Q2D4R4_9ENTE</name>
<evidence type="ECO:0000256" key="3">
    <source>
        <dbReference type="ARBA" id="ARBA00022755"/>
    </source>
</evidence>
<keyword evidence="3 6" id="KW-0658">Purine biosynthesis</keyword>
<dbReference type="KEGG" id="vpi:BW732_02790"/>
<comment type="similarity">
    <text evidence="4 6">Belongs to the GART family.</text>
</comment>
<dbReference type="HAMAP" id="MF_01930">
    <property type="entry name" value="PurN"/>
    <property type="match status" value="1"/>
</dbReference>
<keyword evidence="2 6" id="KW-0808">Transferase</keyword>
<dbReference type="InterPro" id="IPR036477">
    <property type="entry name" value="Formyl_transf_N_sf"/>
</dbReference>
<evidence type="ECO:0000313" key="8">
    <source>
        <dbReference type="Proteomes" id="UP000188246"/>
    </source>
</evidence>
<dbReference type="SUPFAM" id="SSF53328">
    <property type="entry name" value="Formyltransferase"/>
    <property type="match status" value="1"/>
</dbReference>
<feature type="site" description="Raises pKa of active site His" evidence="6">
    <location>
        <position position="144"/>
    </location>
</feature>
<dbReference type="EC" id="2.1.2.2" evidence="6"/>
<accession>A0A1Q2D4R4</accession>
<evidence type="ECO:0000256" key="1">
    <source>
        <dbReference type="ARBA" id="ARBA00005054"/>
    </source>
</evidence>
<dbReference type="UniPathway" id="UPA00074">
    <property type="reaction ID" value="UER00126"/>
</dbReference>
<gene>
    <name evidence="6" type="primary">purN</name>
    <name evidence="7" type="ORF">BW732_02790</name>
</gene>
<evidence type="ECO:0000313" key="7">
    <source>
        <dbReference type="EMBL" id="AQP53265.1"/>
    </source>
</evidence>
<sequence>MRFAIFASGNGSNFQAIVESVQQQMITGELACLFCDQATAYVVERAKQLGIPYYVLEKTTQHTKSEYESQILAILKQEDIELIVLAGYMKIIGTILLEAYPNRIINLHPSLLPLFPGKQAILDAFNARVSETGITIHVVDDGVDTGPIIYQEALTIKKNESLESLERRIHQLEHQIYPQIIQSYMIKGEHKNVEKVSPIKCVR</sequence>
<dbReference type="Proteomes" id="UP000188246">
    <property type="component" value="Chromosome"/>
</dbReference>
<dbReference type="NCBIfam" id="TIGR00639">
    <property type="entry name" value="PurN"/>
    <property type="match status" value="1"/>
</dbReference>
<keyword evidence="8" id="KW-1185">Reference proteome</keyword>
<dbReference type="GO" id="GO:0006189">
    <property type="term" value="P:'de novo' IMP biosynthetic process"/>
    <property type="evidence" value="ECO:0007669"/>
    <property type="project" value="UniProtKB-UniRule"/>
</dbReference>
<proteinExistence type="inferred from homology"/>
<dbReference type="RefSeq" id="WP_077275359.1">
    <property type="nucleotide sequence ID" value="NZ_CP019609.1"/>
</dbReference>
<evidence type="ECO:0000256" key="2">
    <source>
        <dbReference type="ARBA" id="ARBA00022679"/>
    </source>
</evidence>
<dbReference type="GO" id="GO:0004644">
    <property type="term" value="F:phosphoribosylglycinamide formyltransferase activity"/>
    <property type="evidence" value="ECO:0007669"/>
    <property type="project" value="UniProtKB-UniRule"/>
</dbReference>
<comment type="function">
    <text evidence="6">Catalyzes the transfer of a formyl group from 10-formyltetrahydrofolate to 5-phospho-ribosyl-glycinamide (GAR), producing 5-phospho-ribosyl-N-formylglycinamide (FGAR) and tetrahydrofolate.</text>
</comment>
<dbReference type="GO" id="GO:0005829">
    <property type="term" value="C:cytosol"/>
    <property type="evidence" value="ECO:0007669"/>
    <property type="project" value="TreeGrafter"/>
</dbReference>
<dbReference type="STRING" id="633807.BW732_02790"/>
<feature type="binding site" evidence="6">
    <location>
        <position position="106"/>
    </location>
    <ligand>
        <name>(6R)-10-formyltetrahydrofolate</name>
        <dbReference type="ChEBI" id="CHEBI:195366"/>
    </ligand>
</feature>
<comment type="pathway">
    <text evidence="1 6">Purine metabolism; IMP biosynthesis via de novo pathway; N(2)-formyl-N(1)-(5-phospho-D-ribosyl)glycinamide from N(1)-(5-phospho-D-ribosyl)glycinamide (10-formyl THF route): step 1/1.</text>
</comment>
<dbReference type="Gene3D" id="3.40.50.170">
    <property type="entry name" value="Formyl transferase, N-terminal domain"/>
    <property type="match status" value="1"/>
</dbReference>
<reference evidence="7 8" key="1">
    <citation type="journal article" date="2010" name="Int. J. Syst. Evol. Microbiol.">
        <title>Vagococcus penaei sp. nov., isolated from spoilage microbiota of cooked shrimp (Penaeus vannamei).</title>
        <authorList>
            <person name="Jaffres E."/>
            <person name="Prevost H."/>
            <person name="Rossero A."/>
            <person name="Joffraud J.J."/>
            <person name="Dousset X."/>
        </authorList>
    </citation>
    <scope>NUCLEOTIDE SEQUENCE [LARGE SCALE GENOMIC DNA]</scope>
    <source>
        <strain evidence="7 8">CD276</strain>
    </source>
</reference>
<dbReference type="InterPro" id="IPR002376">
    <property type="entry name" value="Formyl_transf_N"/>
</dbReference>
<feature type="active site" description="Proton donor" evidence="6">
    <location>
        <position position="108"/>
    </location>
</feature>